<proteinExistence type="predicted"/>
<gene>
    <name evidence="3" type="ORF">PCOR1329_LOCUS59990</name>
</gene>
<accession>A0ABN9VRZ2</accession>
<reference evidence="3" key="1">
    <citation type="submission" date="2023-10" db="EMBL/GenBank/DDBJ databases">
        <authorList>
            <person name="Chen Y."/>
            <person name="Shah S."/>
            <person name="Dougan E. K."/>
            <person name="Thang M."/>
            <person name="Chan C."/>
        </authorList>
    </citation>
    <scope>NUCLEOTIDE SEQUENCE [LARGE SCALE GENOMIC DNA]</scope>
</reference>
<feature type="non-terminal residue" evidence="3">
    <location>
        <position position="509"/>
    </location>
</feature>
<feature type="non-terminal residue" evidence="3">
    <location>
        <position position="1"/>
    </location>
</feature>
<comment type="caution">
    <text evidence="3">The sequence shown here is derived from an EMBL/GenBank/DDBJ whole genome shotgun (WGS) entry which is preliminary data.</text>
</comment>
<name>A0ABN9VRZ2_9DINO</name>
<sequence length="509" mass="54000">RDAVSAAAVAAALGLRSRCRSPPLAGARPWSRGARPGDAAEPGRPQMGDSFDEVLRRAERLVQSCATWSLPEEAPEAPWPAERPPAREPQPPPPETPWPREPLLAAAEAPPSRFAASAPAARWAEPAASLSGDFSNRSFHALEAAVSRGCPPAPAAAAAGRGGGPVDALGGAGLGRAARAGAAGSAGSAAGSAASPGFFSGLAGMGNADAAVLVDGLERENTLLRQQLERCSARERQVRAEADDVREQLAAEGQRDQQQQLSASASIEAEGARVRSAVQRQSEYAGEVAVRLEGLRAEGERRSASLALTLAEVEAVTRDLEELRQLLLPALATSLEQADEGPAEDWASVQRLRRAAGQLRPACEAKFETLGLVQQRLRGRLEVAVLTAELQEMHGEVDYERARAEEAIRQLSEGEDEHLQAARKLEGARRLLRVKEVEIKELQALGKYLSGRSGPSPPPPELSPAELAEALKSQCDSLAAEVEQLRSERDLLSAERARDNLLDFDSPAE</sequence>
<evidence type="ECO:0000313" key="3">
    <source>
        <dbReference type="EMBL" id="CAK0875290.1"/>
    </source>
</evidence>
<feature type="compositionally biased region" description="Low complexity" evidence="2">
    <location>
        <begin position="101"/>
        <end position="118"/>
    </location>
</feature>
<evidence type="ECO:0000313" key="4">
    <source>
        <dbReference type="Proteomes" id="UP001189429"/>
    </source>
</evidence>
<dbReference type="EMBL" id="CAUYUJ010017497">
    <property type="protein sequence ID" value="CAK0875290.1"/>
    <property type="molecule type" value="Genomic_DNA"/>
</dbReference>
<feature type="region of interest" description="Disordered" evidence="2">
    <location>
        <begin position="20"/>
        <end position="50"/>
    </location>
</feature>
<protein>
    <recommendedName>
        <fullName evidence="5">Centrosomal protein of 162 kDa</fullName>
    </recommendedName>
</protein>
<feature type="compositionally biased region" description="Pro residues" evidence="2">
    <location>
        <begin position="77"/>
        <end position="100"/>
    </location>
</feature>
<keyword evidence="1" id="KW-0175">Coiled coil</keyword>
<evidence type="ECO:0000256" key="1">
    <source>
        <dbReference type="SAM" id="Coils"/>
    </source>
</evidence>
<organism evidence="3 4">
    <name type="scientific">Prorocentrum cordatum</name>
    <dbReference type="NCBI Taxonomy" id="2364126"/>
    <lineage>
        <taxon>Eukaryota</taxon>
        <taxon>Sar</taxon>
        <taxon>Alveolata</taxon>
        <taxon>Dinophyceae</taxon>
        <taxon>Prorocentrales</taxon>
        <taxon>Prorocentraceae</taxon>
        <taxon>Prorocentrum</taxon>
    </lineage>
</organism>
<dbReference type="Proteomes" id="UP001189429">
    <property type="component" value="Unassembled WGS sequence"/>
</dbReference>
<evidence type="ECO:0008006" key="5">
    <source>
        <dbReference type="Google" id="ProtNLM"/>
    </source>
</evidence>
<feature type="coiled-coil region" evidence="1">
    <location>
        <begin position="425"/>
        <end position="495"/>
    </location>
</feature>
<evidence type="ECO:0000256" key="2">
    <source>
        <dbReference type="SAM" id="MobiDB-lite"/>
    </source>
</evidence>
<keyword evidence="4" id="KW-1185">Reference proteome</keyword>
<feature type="coiled-coil region" evidence="1">
    <location>
        <begin position="214"/>
        <end position="248"/>
    </location>
</feature>
<feature type="region of interest" description="Disordered" evidence="2">
    <location>
        <begin position="66"/>
        <end position="118"/>
    </location>
</feature>